<dbReference type="InterPro" id="IPR000719">
    <property type="entry name" value="Prot_kinase_dom"/>
</dbReference>
<dbReference type="STRING" id="284811.Q756N8"/>
<gene>
    <name evidence="9" type="ORF">AGOS_AER216C</name>
</gene>
<dbReference type="GO" id="GO:0005737">
    <property type="term" value="C:cytoplasm"/>
    <property type="evidence" value="ECO:0000318"/>
    <property type="project" value="GO_Central"/>
</dbReference>
<dbReference type="Gene3D" id="3.30.200.20">
    <property type="entry name" value="Phosphorylase Kinase, domain 1"/>
    <property type="match status" value="1"/>
</dbReference>
<dbReference type="GO" id="GO:0004674">
    <property type="term" value="F:protein serine/threonine kinase activity"/>
    <property type="evidence" value="ECO:0000318"/>
    <property type="project" value="GO_Central"/>
</dbReference>
<dbReference type="InParanoid" id="Q756N8"/>
<keyword evidence="2" id="KW-0723">Serine/threonine-protein kinase</keyword>
<reference evidence="9 10" key="1">
    <citation type="journal article" date="2004" name="Science">
        <title>The Ashbya gossypii genome as a tool for mapping the ancient Saccharomyces cerevisiae genome.</title>
        <authorList>
            <person name="Dietrich F.S."/>
            <person name="Voegeli S."/>
            <person name="Brachat S."/>
            <person name="Lerch A."/>
            <person name="Gates K."/>
            <person name="Steiner S."/>
            <person name="Mohr C."/>
            <person name="Pohlmann R."/>
            <person name="Luedi P."/>
            <person name="Choi S."/>
            <person name="Wing R.A."/>
            <person name="Flavier A."/>
            <person name="Gaffney T.D."/>
            <person name="Philippsen P."/>
        </authorList>
    </citation>
    <scope>NUCLEOTIDE SEQUENCE [LARGE SCALE GENOMIC DNA]</scope>
    <source>
        <strain evidence="10">ATCC 10895 / CBS 109.51 / FGSC 9923 / NRRL Y-1056</strain>
    </source>
</reference>
<keyword evidence="4" id="KW-0547">Nucleotide-binding</keyword>
<dbReference type="KEGG" id="ago:AGOS_AER216C"/>
<feature type="domain" description="Protein kinase" evidence="8">
    <location>
        <begin position="27"/>
        <end position="472"/>
    </location>
</feature>
<evidence type="ECO:0000313" key="9">
    <source>
        <dbReference type="EMBL" id="AAS52897.1"/>
    </source>
</evidence>
<dbReference type="SMART" id="SM00220">
    <property type="entry name" value="S_TKc"/>
    <property type="match status" value="1"/>
</dbReference>
<dbReference type="Proteomes" id="UP000000591">
    <property type="component" value="Chromosome V"/>
</dbReference>
<accession>Q756N8</accession>
<keyword evidence="5" id="KW-0418">Kinase</keyword>
<dbReference type="GO" id="GO:0007165">
    <property type="term" value="P:signal transduction"/>
    <property type="evidence" value="ECO:0000318"/>
    <property type="project" value="GO_Central"/>
</dbReference>
<feature type="region of interest" description="Disordered" evidence="7">
    <location>
        <begin position="399"/>
        <end position="421"/>
    </location>
</feature>
<dbReference type="FunCoup" id="Q756N8">
    <property type="interactions" value="899"/>
</dbReference>
<dbReference type="EMBL" id="AE016818">
    <property type="protein sequence ID" value="AAS52897.1"/>
    <property type="molecule type" value="Genomic_DNA"/>
</dbReference>
<sequence>MSGEVPAEVQQEMEELCNTVPRLTEDYELIDKIGEGTFSSVYKARDIKGRVVRRYREHFWRMGGEEGPYVALKRIYVTSSPQRIYNELNLLYMLSGNHSVAPLCDALRHKDQIIAVLPWYPHEEFRNFYRDLPIKGVKKCVFELLKALKFVHEQGVIHRDVKPTNFLYNPILGKGVLVDFGLAELEPERLDDTGLQHEQDLRAWESYCPCGSTRGLPQSANLITIQNGKVLYNGKCQNPVTGAVASSILDLTKGYPKNETRRSKRANRAGTRGFRAPEVLMKCSQQTTKIDIWSVGVILLSFLARRFPMFQSLDDTDSLLEMCCIFGTKAMKKTAQLHGLGLEIQGLQGITEDGIPDGLKGYVRQLLEAECKIATFPHYSVAFETLDFLSKMDRQVTPSLGSGGSSAGALSGDENNGHDYDATNIEKERTLREYCERVWDDHFWCFDVLERCFEMDPRKRSSAEELLQHLLFSELTEHHEPDAEVQDEVITLESQPELKLHR</sequence>
<dbReference type="Gene3D" id="1.10.510.10">
    <property type="entry name" value="Transferase(Phosphotransferase) domain 1"/>
    <property type="match status" value="1"/>
</dbReference>
<keyword evidence="3" id="KW-0808">Transferase</keyword>
<dbReference type="PROSITE" id="PS50011">
    <property type="entry name" value="PROTEIN_KINASE_DOM"/>
    <property type="match status" value="1"/>
</dbReference>
<dbReference type="OrthoDB" id="10020333at2759"/>
<dbReference type="PANTHER" id="PTHR44167:SF23">
    <property type="entry name" value="CDC7 KINASE, ISOFORM A-RELATED"/>
    <property type="match status" value="1"/>
</dbReference>
<dbReference type="GO" id="GO:0005524">
    <property type="term" value="F:ATP binding"/>
    <property type="evidence" value="ECO:0007669"/>
    <property type="project" value="UniProtKB-KW"/>
</dbReference>
<proteinExistence type="predicted"/>
<dbReference type="GeneID" id="4621283"/>
<evidence type="ECO:0000256" key="2">
    <source>
        <dbReference type="ARBA" id="ARBA00022527"/>
    </source>
</evidence>
<dbReference type="SUPFAM" id="SSF56112">
    <property type="entry name" value="Protein kinase-like (PK-like)"/>
    <property type="match status" value="1"/>
</dbReference>
<dbReference type="HOGENOM" id="CLU_000288_118_2_1"/>
<dbReference type="OMA" id="PHEEFRN"/>
<dbReference type="InterPro" id="IPR008271">
    <property type="entry name" value="Ser/Thr_kinase_AS"/>
</dbReference>
<dbReference type="GO" id="GO:0005634">
    <property type="term" value="C:nucleus"/>
    <property type="evidence" value="ECO:0000318"/>
    <property type="project" value="GO_Central"/>
</dbReference>
<dbReference type="Pfam" id="PF00069">
    <property type="entry name" value="Pkinase"/>
    <property type="match status" value="2"/>
</dbReference>
<dbReference type="eggNOG" id="KOG1167">
    <property type="taxonomic scope" value="Eukaryota"/>
</dbReference>
<evidence type="ECO:0000256" key="1">
    <source>
        <dbReference type="ARBA" id="ARBA00012513"/>
    </source>
</evidence>
<name>Q756N8_EREGS</name>
<dbReference type="AlphaFoldDB" id="Q756N8"/>
<keyword evidence="6" id="KW-0067">ATP-binding</keyword>
<dbReference type="RefSeq" id="NP_985073.1">
    <property type="nucleotide sequence ID" value="NM_210427.1"/>
</dbReference>
<evidence type="ECO:0000256" key="6">
    <source>
        <dbReference type="ARBA" id="ARBA00022840"/>
    </source>
</evidence>
<evidence type="ECO:0000259" key="8">
    <source>
        <dbReference type="PROSITE" id="PS50011"/>
    </source>
</evidence>
<evidence type="ECO:0000256" key="4">
    <source>
        <dbReference type="ARBA" id="ARBA00022741"/>
    </source>
</evidence>
<reference evidence="10" key="2">
    <citation type="journal article" date="2013" name="G3 (Bethesda)">
        <title>Genomes of Ashbya fungi isolated from insects reveal four mating-type loci, numerous translocations, lack of transposons, and distinct gene duplications.</title>
        <authorList>
            <person name="Dietrich F.S."/>
            <person name="Voegeli S."/>
            <person name="Kuo S."/>
            <person name="Philippsen P."/>
        </authorList>
    </citation>
    <scope>GENOME REANNOTATION</scope>
    <source>
        <strain evidence="10">ATCC 10895 / CBS 109.51 / FGSC 9923 / NRRL Y-1056</strain>
    </source>
</reference>
<evidence type="ECO:0000256" key="3">
    <source>
        <dbReference type="ARBA" id="ARBA00022679"/>
    </source>
</evidence>
<keyword evidence="10" id="KW-1185">Reference proteome</keyword>
<dbReference type="PROSITE" id="PS00108">
    <property type="entry name" value="PROTEIN_KINASE_ST"/>
    <property type="match status" value="1"/>
</dbReference>
<dbReference type="EC" id="2.7.11.1" evidence="1"/>
<protein>
    <recommendedName>
        <fullName evidence="1">non-specific serine/threonine protein kinase</fullName>
        <ecNumber evidence="1">2.7.11.1</ecNumber>
    </recommendedName>
</protein>
<organism evidence="9 10">
    <name type="scientific">Eremothecium gossypii (strain ATCC 10895 / CBS 109.51 / FGSC 9923 / NRRL Y-1056)</name>
    <name type="common">Yeast</name>
    <name type="synonym">Ashbya gossypii</name>
    <dbReference type="NCBI Taxonomy" id="284811"/>
    <lineage>
        <taxon>Eukaryota</taxon>
        <taxon>Fungi</taxon>
        <taxon>Dikarya</taxon>
        <taxon>Ascomycota</taxon>
        <taxon>Saccharomycotina</taxon>
        <taxon>Saccharomycetes</taxon>
        <taxon>Saccharomycetales</taxon>
        <taxon>Saccharomycetaceae</taxon>
        <taxon>Eremothecium</taxon>
    </lineage>
</organism>
<evidence type="ECO:0000256" key="5">
    <source>
        <dbReference type="ARBA" id="ARBA00022777"/>
    </source>
</evidence>
<dbReference type="GO" id="GO:0000727">
    <property type="term" value="P:double-strand break repair via break-induced replication"/>
    <property type="evidence" value="ECO:0000318"/>
    <property type="project" value="GO_Central"/>
</dbReference>
<evidence type="ECO:0000313" key="10">
    <source>
        <dbReference type="Proteomes" id="UP000000591"/>
    </source>
</evidence>
<dbReference type="InterPro" id="IPR011009">
    <property type="entry name" value="Kinase-like_dom_sf"/>
</dbReference>
<dbReference type="CDD" id="cd14019">
    <property type="entry name" value="STKc_Cdc7"/>
    <property type="match status" value="1"/>
</dbReference>
<evidence type="ECO:0000256" key="7">
    <source>
        <dbReference type="SAM" id="MobiDB-lite"/>
    </source>
</evidence>
<dbReference type="PANTHER" id="PTHR44167">
    <property type="entry name" value="OVARIAN-SPECIFIC SERINE/THREONINE-PROTEIN KINASE LOK-RELATED"/>
    <property type="match status" value="1"/>
</dbReference>
<dbReference type="FunFam" id="3.30.200.20:FF:000637">
    <property type="entry name" value="Serine/threonine protein kinase"/>
    <property type="match status" value="1"/>
</dbReference>